<organism evidence="2 3">
    <name type="scientific">Methanococcus voltae</name>
    <dbReference type="NCBI Taxonomy" id="2188"/>
    <lineage>
        <taxon>Archaea</taxon>
        <taxon>Methanobacteriati</taxon>
        <taxon>Methanobacteriota</taxon>
        <taxon>Methanomada group</taxon>
        <taxon>Methanococci</taxon>
        <taxon>Methanococcales</taxon>
        <taxon>Methanococcaceae</taxon>
        <taxon>Methanococcus</taxon>
    </lineage>
</organism>
<keyword evidence="1" id="KW-0812">Transmembrane</keyword>
<dbReference type="RefSeq" id="WP_209590850.1">
    <property type="nucleotide sequence ID" value="NZ_JAGGMV010000002.1"/>
</dbReference>
<comment type="caution">
    <text evidence="2">The sequence shown here is derived from an EMBL/GenBank/DDBJ whole genome shotgun (WGS) entry which is preliminary data.</text>
</comment>
<dbReference type="EMBL" id="JAGGMV010000002">
    <property type="protein sequence ID" value="MBP2201352.1"/>
    <property type="molecule type" value="Genomic_DNA"/>
</dbReference>
<sequence length="633" mass="70510">MKKYLLLLFLLVTINSAFASTGYYMEFSDSYTPELLQQKFNTSWQGYAPQIESYENNIVYFQSEQDLIRALINPAYTATNLYVDNVQVFSNNKRLDYAIYRVSGSTIRVNKVLDYNYTSYAPCNGYIMGDAEGESFVDCGAYVKLDGTTVYGTSAGRVYGIKRVMFGDSGNLQLNLISDCGYTAYANTWIVAFGNVQMENAQKLKAPLPKGQLTIYLEDDECSCTINGETTTINNNTKITLPVGTYHINFSKVNYWDEERDITISEDESMTLHIDLFPRSSMFKIQQLDTISTYQNNEFITHVSITPVKETTSVRLEFPTADITSVSKNNEIIELNSDEVYDLGTIGTQGITLTIKAPAGSLTGAKSFSMRIVGMDYSAQTYIATKLIDYNVQELPVLVEIPTLSSGTNTFKVTERTGEAQRISLLIQDNNGKSIYSRDYDLGSYQTYTFSTDLEVKDYTLTVASDNYNAKYPLNIKNSVELATNIFEVSKGGTVDIPITVKNPYLTTKYYTVKVMGSSPNCLTNDTELSYSIAPQESKTLKGKAILLDNLEFDSYTAIVKVYEGNEEISSDTITLNIKSSTIPFFDDEDGISTTTIIIIAIVLVVVGGGVAYLRSRKKGKSKKILGNNKVIK</sequence>
<evidence type="ECO:0000313" key="2">
    <source>
        <dbReference type="EMBL" id="MBP2201352.1"/>
    </source>
</evidence>
<reference evidence="2" key="1">
    <citation type="submission" date="2021-03" db="EMBL/GenBank/DDBJ databases">
        <title>Genomic Encyclopedia of Type Strains, Phase IV (KMG-V): Genome sequencing to study the core and pangenomes of soil and plant-associated prokaryotes.</title>
        <authorList>
            <person name="Whitman W."/>
        </authorList>
    </citation>
    <scope>NUCLEOTIDE SEQUENCE</scope>
    <source>
        <strain evidence="2">C4</strain>
    </source>
</reference>
<proteinExistence type="predicted"/>
<gene>
    <name evidence="2" type="ORF">J3E07_000764</name>
</gene>
<keyword evidence="1" id="KW-0472">Membrane</keyword>
<evidence type="ECO:0000256" key="1">
    <source>
        <dbReference type="SAM" id="Phobius"/>
    </source>
</evidence>
<evidence type="ECO:0000313" key="3">
    <source>
        <dbReference type="Proteomes" id="UP000740329"/>
    </source>
</evidence>
<keyword evidence="1" id="KW-1133">Transmembrane helix</keyword>
<dbReference type="AlphaFoldDB" id="A0A8J7RGC6"/>
<feature type="transmembrane region" description="Helical" evidence="1">
    <location>
        <begin position="591"/>
        <end position="614"/>
    </location>
</feature>
<accession>A0A8J7RGC6</accession>
<dbReference type="Proteomes" id="UP000740329">
    <property type="component" value="Unassembled WGS sequence"/>
</dbReference>
<protein>
    <recommendedName>
        <fullName evidence="4">PEGA domain-containing protein</fullName>
    </recommendedName>
</protein>
<evidence type="ECO:0008006" key="4">
    <source>
        <dbReference type="Google" id="ProtNLM"/>
    </source>
</evidence>
<name>A0A8J7RGC6_METVO</name>